<dbReference type="PANTHER" id="PTHR43790">
    <property type="entry name" value="CARBOHYDRATE TRANSPORT ATP-BINDING PROTEIN MG119-RELATED"/>
    <property type="match status" value="1"/>
</dbReference>
<dbReference type="InterPro" id="IPR050107">
    <property type="entry name" value="ABC_carbohydrate_import_ATPase"/>
</dbReference>
<evidence type="ECO:0000313" key="6">
    <source>
        <dbReference type="EMBL" id="KFX19459.1"/>
    </source>
</evidence>
<dbReference type="Gene3D" id="3.40.50.300">
    <property type="entry name" value="P-loop containing nucleotide triphosphate hydrolases"/>
    <property type="match status" value="2"/>
</dbReference>
<dbReference type="CDD" id="cd03215">
    <property type="entry name" value="ABC_Carb_Monos_II"/>
    <property type="match status" value="1"/>
</dbReference>
<keyword evidence="7" id="KW-1185">Reference proteome</keyword>
<dbReference type="InterPro" id="IPR003593">
    <property type="entry name" value="AAA+_ATPase"/>
</dbReference>
<dbReference type="PROSITE" id="PS50893">
    <property type="entry name" value="ABC_TRANSPORTER_2"/>
    <property type="match status" value="2"/>
</dbReference>
<keyword evidence="2" id="KW-0677">Repeat</keyword>
<dbReference type="RefSeq" id="WP_039305537.1">
    <property type="nucleotide sequence ID" value="NZ_JQHL01000006.1"/>
</dbReference>
<dbReference type="SMART" id="SM00382">
    <property type="entry name" value="AAA"/>
    <property type="match status" value="2"/>
</dbReference>
<dbReference type="PANTHER" id="PTHR43790:SF9">
    <property type="entry name" value="GALACTOFURANOSE TRANSPORTER ATP-BINDING PROTEIN YTFR"/>
    <property type="match status" value="1"/>
</dbReference>
<evidence type="ECO:0000256" key="3">
    <source>
        <dbReference type="ARBA" id="ARBA00022741"/>
    </source>
</evidence>
<keyword evidence="3" id="KW-0547">Nucleotide-binding</keyword>
<gene>
    <name evidence="6" type="ORF">JV35_13645</name>
</gene>
<evidence type="ECO:0000256" key="4">
    <source>
        <dbReference type="ARBA" id="ARBA00022840"/>
    </source>
</evidence>
<dbReference type="InterPro" id="IPR017871">
    <property type="entry name" value="ABC_transporter-like_CS"/>
</dbReference>
<evidence type="ECO:0000256" key="2">
    <source>
        <dbReference type="ARBA" id="ARBA00022737"/>
    </source>
</evidence>
<proteinExistence type="predicted"/>
<protein>
    <submittedName>
        <fullName evidence="6">Sugar ABC transporter ATPase</fullName>
    </submittedName>
</protein>
<organism evidence="6 7">
    <name type="scientific">Pectobacterium betavasculorum</name>
    <dbReference type="NCBI Taxonomy" id="55207"/>
    <lineage>
        <taxon>Bacteria</taxon>
        <taxon>Pseudomonadati</taxon>
        <taxon>Pseudomonadota</taxon>
        <taxon>Gammaproteobacteria</taxon>
        <taxon>Enterobacterales</taxon>
        <taxon>Pectobacteriaceae</taxon>
        <taxon>Pectobacterium</taxon>
    </lineage>
</organism>
<dbReference type="EMBL" id="JQHL01000006">
    <property type="protein sequence ID" value="KFX19459.1"/>
    <property type="molecule type" value="Genomic_DNA"/>
</dbReference>
<evidence type="ECO:0000256" key="1">
    <source>
        <dbReference type="ARBA" id="ARBA00022448"/>
    </source>
</evidence>
<keyword evidence="4" id="KW-0067">ATP-binding</keyword>
<dbReference type="InterPro" id="IPR003439">
    <property type="entry name" value="ABC_transporter-like_ATP-bd"/>
</dbReference>
<dbReference type="CDD" id="cd03216">
    <property type="entry name" value="ABC_Carb_Monos_I"/>
    <property type="match status" value="1"/>
</dbReference>
<comment type="caution">
    <text evidence="6">The sequence shown here is derived from an EMBL/GenBank/DDBJ whole genome shotgun (WGS) entry which is preliminary data.</text>
</comment>
<reference evidence="6 7" key="1">
    <citation type="submission" date="2014-08" db="EMBL/GenBank/DDBJ databases">
        <title>Genome sequences of NCPPB Pectobacterium isolates.</title>
        <authorList>
            <person name="Glover R.H."/>
            <person name="Sapp M."/>
            <person name="Elphinstone J."/>
        </authorList>
    </citation>
    <scope>NUCLEOTIDE SEQUENCE [LARGE SCALE GENOMIC DNA]</scope>
    <source>
        <strain evidence="6 7">NCPPB 2793</strain>
    </source>
</reference>
<feature type="domain" description="ABC transporter" evidence="5">
    <location>
        <begin position="259"/>
        <end position="502"/>
    </location>
</feature>
<dbReference type="SUPFAM" id="SSF52540">
    <property type="entry name" value="P-loop containing nucleoside triphosphate hydrolases"/>
    <property type="match status" value="2"/>
</dbReference>
<name>A0ABR4UXQ1_9GAMM</name>
<feature type="domain" description="ABC transporter" evidence="5">
    <location>
        <begin position="11"/>
        <end position="248"/>
    </location>
</feature>
<keyword evidence="1" id="KW-0813">Transport</keyword>
<dbReference type="PROSITE" id="PS00211">
    <property type="entry name" value="ABC_TRANSPORTER_1"/>
    <property type="match status" value="1"/>
</dbReference>
<evidence type="ECO:0000259" key="5">
    <source>
        <dbReference type="PROSITE" id="PS50893"/>
    </source>
</evidence>
<dbReference type="InterPro" id="IPR027417">
    <property type="entry name" value="P-loop_NTPase"/>
</dbReference>
<dbReference type="Pfam" id="PF00005">
    <property type="entry name" value="ABC_tran"/>
    <property type="match status" value="2"/>
</dbReference>
<evidence type="ECO:0000313" key="7">
    <source>
        <dbReference type="Proteomes" id="UP000032869"/>
    </source>
</evidence>
<accession>A0ABR4UXQ1</accession>
<dbReference type="Proteomes" id="UP000032869">
    <property type="component" value="Unassembled WGS sequence"/>
</dbReference>
<sequence length="509" mass="55070">MNQTNADQPILALSHITKRFGGNIAVNDVSLQVMPGEVLALLGENGAGKSTLIKVLAGVYPCDGGDIQFRGTSITSAAAIKSDGLQPIAFIHQDLGLIEWMTVAENMALVMGFPRRFGLIDWRAIRLRASQALQDVGIALDPDARVFELSRTEKSLLAIARAVAVNAELLVLDEPTASLPANDVRHLFSVINRLRAKKVGMIYVTHRLDEVIDIADRVCVMRDGRYVAGGRTADYSLRDLVQLIVGEAMPGDQREPLPAPSSPVLQVKNVTVGDIGPVSFSLQPGEMLALAGLRGAGQEEIGRLLFGLRQCDSGEIQFRDAPYHASSPQQAMAHGVSLVAGDRTNESLVMSMSVRENLFINPCASGHKLFSRYSRREEIGASWWKVQLFDVRPKNVNIDISALSGGNQQKVVMARWMHLGAPLLILEDPTAGVDVGARAEIYHLLNKSLAEGIAVLVISNDFEEIAHICNRALVFNRGNVVGELKNQQVSFANLLELASASMAETTASA</sequence>